<feature type="domain" description="Protein kinase" evidence="5">
    <location>
        <begin position="20"/>
        <end position="262"/>
    </location>
</feature>
<dbReference type="PRINTS" id="PR00109">
    <property type="entry name" value="TYRKINASE"/>
</dbReference>
<dbReference type="InterPro" id="IPR011009">
    <property type="entry name" value="Kinase-like_dom_sf"/>
</dbReference>
<reference evidence="7" key="3">
    <citation type="submission" date="2024-02" db="UniProtKB">
        <authorList>
            <consortium name="WormBaseParasite"/>
        </authorList>
    </citation>
    <scope>IDENTIFICATION</scope>
    <source>
        <strain evidence="7">pt0022</strain>
    </source>
</reference>
<feature type="compositionally biased region" description="Acidic residues" evidence="4">
    <location>
        <begin position="362"/>
        <end position="372"/>
    </location>
</feature>
<reference evidence="6" key="2">
    <citation type="journal article" date="2016" name="Mol. Ecol.">
        <title>Population genomics of the filarial nematode parasite Wuchereria bancrofti from mosquitoes.</title>
        <authorList>
            <person name="Small S.T."/>
            <person name="Reimer L.J."/>
            <person name="Tisch D.J."/>
            <person name="King C.L."/>
            <person name="Christensen B.M."/>
            <person name="Siba P.M."/>
            <person name="Kazura J.W."/>
            <person name="Serre D."/>
            <person name="Zimmerman P.A."/>
        </authorList>
    </citation>
    <scope>NUCLEOTIDE SEQUENCE</scope>
    <source>
        <strain evidence="6">pt0022</strain>
    </source>
</reference>
<name>A0AAF5RV19_WUCBA</name>
<dbReference type="PANTHER" id="PTHR24416">
    <property type="entry name" value="TYROSINE-PROTEIN KINASE RECEPTOR"/>
    <property type="match status" value="1"/>
</dbReference>
<keyword evidence="3" id="KW-0067">ATP-binding</keyword>
<evidence type="ECO:0000256" key="1">
    <source>
        <dbReference type="ARBA" id="ARBA00004167"/>
    </source>
</evidence>
<feature type="region of interest" description="Disordered" evidence="4">
    <location>
        <begin position="305"/>
        <end position="393"/>
    </location>
</feature>
<dbReference type="InterPro" id="IPR020635">
    <property type="entry name" value="Tyr_kinase_cat_dom"/>
</dbReference>
<comment type="subcellular location">
    <subcellularLocation>
        <location evidence="1">Membrane</location>
        <topology evidence="1">Single-pass membrane protein</topology>
    </subcellularLocation>
</comment>
<dbReference type="SUPFAM" id="SSF56112">
    <property type="entry name" value="Protein kinase-like (PK-like)"/>
    <property type="match status" value="1"/>
</dbReference>
<dbReference type="InterPro" id="IPR050122">
    <property type="entry name" value="RTK"/>
</dbReference>
<dbReference type="GO" id="GO:0005524">
    <property type="term" value="F:ATP binding"/>
    <property type="evidence" value="ECO:0007669"/>
    <property type="project" value="UniProtKB-UniRule"/>
</dbReference>
<dbReference type="PROSITE" id="PS50011">
    <property type="entry name" value="PROTEIN_KINASE_DOM"/>
    <property type="match status" value="1"/>
</dbReference>
<evidence type="ECO:0000259" key="5">
    <source>
        <dbReference type="PROSITE" id="PS50011"/>
    </source>
</evidence>
<dbReference type="Proteomes" id="UP000093561">
    <property type="component" value="Unassembled WGS sequence"/>
</dbReference>
<proteinExistence type="predicted"/>
<dbReference type="InterPro" id="IPR001245">
    <property type="entry name" value="Ser-Thr/Tyr_kinase_cat_dom"/>
</dbReference>
<evidence type="ECO:0000313" key="6">
    <source>
        <dbReference type="Proteomes" id="UP000093561"/>
    </source>
</evidence>
<dbReference type="CDD" id="cd00192">
    <property type="entry name" value="PTKc"/>
    <property type="match status" value="1"/>
</dbReference>
<sequence length="393" mass="45160">MDGRFKQISDFYIINSSKITFSKDKVGTGNFADVYKGTYRRGNEKILVAVKIVRVGGGNVDTELRCLSELTNEAIIMSLHHHRCVIEFYGISSDKIPMILMEYCAGERVAYMFQISDGMRYLERKRCVHRDLATRNVLISSTGCLKISDFGLSFSPATQVPKDLTHTHIPIRWMAPETLTRTPVYSSKSDIWSFGIVIFEIFNCGGKPWPEKPVKWIATKIRKGITPEMPRRMPRLIREIASACFQFEPDKRPTFRQVNGWILLVQGIRFPPLPPSTLSVAQLKNVKPVKFVEKDPEAIAIEFDDVKSEQQQPDIDDGEPKMIQKPEIKETAPEMNKNTFTEDQENLRTQRQEESKKVAVTESDDDDDDDECPRDTKKRLEERNNKVIYPYNL</sequence>
<evidence type="ECO:0000256" key="4">
    <source>
        <dbReference type="SAM" id="MobiDB-lite"/>
    </source>
</evidence>
<dbReference type="WBParaSite" id="mrna-Wban_04549">
    <property type="protein sequence ID" value="mrna-Wban_04549"/>
    <property type="gene ID" value="Wban_04549"/>
</dbReference>
<evidence type="ECO:0000256" key="2">
    <source>
        <dbReference type="ARBA" id="ARBA00051243"/>
    </source>
</evidence>
<dbReference type="Gene3D" id="3.30.200.20">
    <property type="entry name" value="Phosphorylase Kinase, domain 1"/>
    <property type="match status" value="1"/>
</dbReference>
<dbReference type="PROSITE" id="PS00109">
    <property type="entry name" value="PROTEIN_KINASE_TYR"/>
    <property type="match status" value="1"/>
</dbReference>
<dbReference type="InterPro" id="IPR008266">
    <property type="entry name" value="Tyr_kinase_AS"/>
</dbReference>
<evidence type="ECO:0000313" key="7">
    <source>
        <dbReference type="WBParaSite" id="mrna-Wban_04549"/>
    </source>
</evidence>
<keyword evidence="3" id="KW-0547">Nucleotide-binding</keyword>
<organism evidence="6 7">
    <name type="scientific">Wuchereria bancrofti</name>
    <dbReference type="NCBI Taxonomy" id="6293"/>
    <lineage>
        <taxon>Eukaryota</taxon>
        <taxon>Metazoa</taxon>
        <taxon>Ecdysozoa</taxon>
        <taxon>Nematoda</taxon>
        <taxon>Chromadorea</taxon>
        <taxon>Rhabditida</taxon>
        <taxon>Spirurina</taxon>
        <taxon>Spiruromorpha</taxon>
        <taxon>Filarioidea</taxon>
        <taxon>Onchocercidae</taxon>
        <taxon>Wuchereria</taxon>
    </lineage>
</organism>
<feature type="compositionally biased region" description="Basic and acidic residues" evidence="4">
    <location>
        <begin position="318"/>
        <end position="332"/>
    </location>
</feature>
<dbReference type="InterPro" id="IPR017441">
    <property type="entry name" value="Protein_kinase_ATP_BS"/>
</dbReference>
<dbReference type="PANTHER" id="PTHR24416:SF611">
    <property type="entry name" value="TYROSINE-PROTEIN KINASE TRANSMEMBRANE RECEPTOR ROR"/>
    <property type="match status" value="1"/>
</dbReference>
<dbReference type="GO" id="GO:0043235">
    <property type="term" value="C:receptor complex"/>
    <property type="evidence" value="ECO:0007669"/>
    <property type="project" value="TreeGrafter"/>
</dbReference>
<accession>A0AAF5RV19</accession>
<feature type="compositionally biased region" description="Basic and acidic residues" evidence="4">
    <location>
        <begin position="345"/>
        <end position="359"/>
    </location>
</feature>
<dbReference type="InterPro" id="IPR000719">
    <property type="entry name" value="Prot_kinase_dom"/>
</dbReference>
<dbReference type="GO" id="GO:0007169">
    <property type="term" value="P:cell surface receptor protein tyrosine kinase signaling pathway"/>
    <property type="evidence" value="ECO:0007669"/>
    <property type="project" value="TreeGrafter"/>
</dbReference>
<dbReference type="PROSITE" id="PS00107">
    <property type="entry name" value="PROTEIN_KINASE_ATP"/>
    <property type="match status" value="1"/>
</dbReference>
<dbReference type="AlphaFoldDB" id="A0AAF5RV19"/>
<dbReference type="Pfam" id="PF07714">
    <property type="entry name" value="PK_Tyr_Ser-Thr"/>
    <property type="match status" value="1"/>
</dbReference>
<feature type="binding site" evidence="3">
    <location>
        <position position="51"/>
    </location>
    <ligand>
        <name>ATP</name>
        <dbReference type="ChEBI" id="CHEBI:30616"/>
    </ligand>
</feature>
<dbReference type="GO" id="GO:0005886">
    <property type="term" value="C:plasma membrane"/>
    <property type="evidence" value="ECO:0007669"/>
    <property type="project" value="TreeGrafter"/>
</dbReference>
<evidence type="ECO:0000256" key="3">
    <source>
        <dbReference type="PROSITE-ProRule" id="PRU10141"/>
    </source>
</evidence>
<reference evidence="6" key="1">
    <citation type="submission" date="2015-03" db="EMBL/GenBank/DDBJ databases">
        <title>Wuchereria bancrofti Genome Sequencing Papua New Guinea Strain.</title>
        <authorList>
            <person name="Small S.T."/>
            <person name="Serre D."/>
            <person name="Zimmerman P.A."/>
        </authorList>
    </citation>
    <scope>NUCLEOTIDE SEQUENCE [LARGE SCALE GENOMIC DNA]</scope>
    <source>
        <strain evidence="6">pt0022</strain>
    </source>
</reference>
<comment type="catalytic activity">
    <reaction evidence="2">
        <text>L-tyrosyl-[protein] + ATP = O-phospho-L-tyrosyl-[protein] + ADP + H(+)</text>
        <dbReference type="Rhea" id="RHEA:10596"/>
        <dbReference type="Rhea" id="RHEA-COMP:10136"/>
        <dbReference type="Rhea" id="RHEA-COMP:20101"/>
        <dbReference type="ChEBI" id="CHEBI:15378"/>
        <dbReference type="ChEBI" id="CHEBI:30616"/>
        <dbReference type="ChEBI" id="CHEBI:46858"/>
        <dbReference type="ChEBI" id="CHEBI:61978"/>
        <dbReference type="ChEBI" id="CHEBI:456216"/>
        <dbReference type="EC" id="2.7.10.1"/>
    </reaction>
</comment>
<dbReference type="Gene3D" id="1.10.510.10">
    <property type="entry name" value="Transferase(Phosphotransferase) domain 1"/>
    <property type="match status" value="1"/>
</dbReference>
<protein>
    <submittedName>
        <fullName evidence="7">Protein kinase domain-containing protein</fullName>
    </submittedName>
</protein>
<dbReference type="SMART" id="SM00219">
    <property type="entry name" value="TyrKc"/>
    <property type="match status" value="1"/>
</dbReference>
<feature type="compositionally biased region" description="Basic and acidic residues" evidence="4">
    <location>
        <begin position="373"/>
        <end position="385"/>
    </location>
</feature>
<dbReference type="GO" id="GO:0004714">
    <property type="term" value="F:transmembrane receptor protein tyrosine kinase activity"/>
    <property type="evidence" value="ECO:0007669"/>
    <property type="project" value="UniProtKB-EC"/>
</dbReference>